<dbReference type="AlphaFoldDB" id="A0A255XM28"/>
<dbReference type="Pfam" id="PF06089">
    <property type="entry name" value="Asparaginase_II"/>
    <property type="match status" value="1"/>
</dbReference>
<gene>
    <name evidence="1" type="ORF">CHR90_13710</name>
</gene>
<comment type="caution">
    <text evidence="1">The sequence shown here is derived from an EMBL/GenBank/DDBJ whole genome shotgun (WGS) entry which is preliminary data.</text>
</comment>
<evidence type="ECO:0008006" key="3">
    <source>
        <dbReference type="Google" id="ProtNLM"/>
    </source>
</evidence>
<dbReference type="RefSeq" id="WP_094409580.1">
    <property type="nucleotide sequence ID" value="NZ_BMJZ01000002.1"/>
</dbReference>
<dbReference type="Proteomes" id="UP000216361">
    <property type="component" value="Unassembled WGS sequence"/>
</dbReference>
<evidence type="ECO:0000313" key="1">
    <source>
        <dbReference type="EMBL" id="OYQ18018.1"/>
    </source>
</evidence>
<sequence length="341" mass="35973">MVSAAYPVLAEITRGPLVESRHLGSAVVVDAAGGVVAEWGDGGRVTFPRSSNKILQALPLVESGAADRFNVSPAELSLACASHRSEIRHVDAVIAWLARLGLTPDALECGSHWPMDEDAAYALARSGGTPTQAHNNCSGKHTGFLATALHLGEPLAGYVEYDHPVQHRITQTLSEMMEVDLFAQPWGVDGCSIPTIAAPLKSLALAMAKCADPSHLPAARAEAIRRLVDAMATQAFFMDGTHGFATRLMDRLGHKIVCKVGAEGVFTAILRDRGWGVALKVEDGTARGAEMALAAVLRALGILTDADLIAVQDIFPAPIKTRRGLAVGDVRPVDLGKPGAF</sequence>
<protein>
    <recommendedName>
        <fullName evidence="3">L-asparaginase II</fullName>
    </recommendedName>
</protein>
<dbReference type="OrthoDB" id="9780674at2"/>
<organism evidence="1 2">
    <name type="scientific">Elstera cyanobacteriorum</name>
    <dbReference type="NCBI Taxonomy" id="2022747"/>
    <lineage>
        <taxon>Bacteria</taxon>
        <taxon>Pseudomonadati</taxon>
        <taxon>Pseudomonadota</taxon>
        <taxon>Alphaproteobacteria</taxon>
        <taxon>Rhodospirillales</taxon>
        <taxon>Rhodospirillaceae</taxon>
        <taxon>Elstera</taxon>
    </lineage>
</organism>
<reference evidence="1 2" key="1">
    <citation type="submission" date="2017-07" db="EMBL/GenBank/DDBJ databases">
        <title>Elstera cyanobacteriorum sp. nov., a novel bacterium isolated from cyanobacterial aggregates in a eutrophic lake.</title>
        <authorList>
            <person name="Cai H."/>
        </authorList>
    </citation>
    <scope>NUCLEOTIDE SEQUENCE [LARGE SCALE GENOMIC DNA]</scope>
    <source>
        <strain evidence="1 2">TH019</strain>
    </source>
</reference>
<dbReference type="PANTHER" id="PTHR42110:SF1">
    <property type="entry name" value="L-ASPARAGINASE, PUTATIVE (AFU_ORTHOLOGUE AFUA_3G11890)-RELATED"/>
    <property type="match status" value="1"/>
</dbReference>
<dbReference type="InterPro" id="IPR010349">
    <property type="entry name" value="Asparaginase_II"/>
</dbReference>
<dbReference type="EMBL" id="NOXS01000033">
    <property type="protein sequence ID" value="OYQ18018.1"/>
    <property type="molecule type" value="Genomic_DNA"/>
</dbReference>
<dbReference type="PANTHER" id="PTHR42110">
    <property type="entry name" value="L-ASPARAGINASE, PUTATIVE (AFU_ORTHOLOGUE AFUA_3G11890)-RELATED"/>
    <property type="match status" value="1"/>
</dbReference>
<name>A0A255XM28_9PROT</name>
<keyword evidence="2" id="KW-1185">Reference proteome</keyword>
<proteinExistence type="predicted"/>
<accession>A0A255XM28</accession>
<evidence type="ECO:0000313" key="2">
    <source>
        <dbReference type="Proteomes" id="UP000216361"/>
    </source>
</evidence>